<feature type="domain" description="RsgI N-terminal anti-sigma" evidence="8">
    <location>
        <begin position="4"/>
        <end position="52"/>
    </location>
</feature>
<protein>
    <submittedName>
        <fullName evidence="9">Anti-sigma factor domain-containing protein</fullName>
    </submittedName>
</protein>
<keyword evidence="2" id="KW-1003">Cell membrane</keyword>
<dbReference type="PROSITE" id="PS51849">
    <property type="entry name" value="RSGI_N"/>
    <property type="match status" value="1"/>
</dbReference>
<feature type="region of interest" description="Disordered" evidence="6">
    <location>
        <begin position="249"/>
        <end position="417"/>
    </location>
</feature>
<comment type="caution">
    <text evidence="9">The sequence shown here is derived from an EMBL/GenBank/DDBJ whole genome shotgun (WGS) entry which is preliminary data.</text>
</comment>
<evidence type="ECO:0000259" key="8">
    <source>
        <dbReference type="PROSITE" id="PS51849"/>
    </source>
</evidence>
<accession>A0ABV9Q4M7</accession>
<evidence type="ECO:0000256" key="5">
    <source>
        <dbReference type="ARBA" id="ARBA00023136"/>
    </source>
</evidence>
<feature type="compositionally biased region" description="Polar residues" evidence="6">
    <location>
        <begin position="340"/>
        <end position="382"/>
    </location>
</feature>
<feature type="compositionally biased region" description="Low complexity" evidence="6">
    <location>
        <begin position="327"/>
        <end position="339"/>
    </location>
</feature>
<keyword evidence="5 7" id="KW-0472">Membrane</keyword>
<name>A0ABV9Q4M7_9BACL</name>
<comment type="subcellular location">
    <subcellularLocation>
        <location evidence="1">Cell membrane</location>
        <topology evidence="1">Single-pass membrane protein</topology>
    </subcellularLocation>
</comment>
<organism evidence="9 10">
    <name type="scientific">Effusibacillus consociatus</name>
    <dbReference type="NCBI Taxonomy" id="1117041"/>
    <lineage>
        <taxon>Bacteria</taxon>
        <taxon>Bacillati</taxon>
        <taxon>Bacillota</taxon>
        <taxon>Bacilli</taxon>
        <taxon>Bacillales</taxon>
        <taxon>Alicyclobacillaceae</taxon>
        <taxon>Effusibacillus</taxon>
    </lineage>
</organism>
<feature type="transmembrane region" description="Helical" evidence="7">
    <location>
        <begin position="53"/>
        <end position="73"/>
    </location>
</feature>
<feature type="compositionally biased region" description="Polar residues" evidence="6">
    <location>
        <begin position="394"/>
        <end position="417"/>
    </location>
</feature>
<dbReference type="RefSeq" id="WP_380027990.1">
    <property type="nucleotide sequence ID" value="NZ_JBHSHC010000132.1"/>
</dbReference>
<feature type="compositionally biased region" description="Polar residues" evidence="6">
    <location>
        <begin position="293"/>
        <end position="303"/>
    </location>
</feature>
<proteinExistence type="predicted"/>
<dbReference type="InterPro" id="IPR055431">
    <property type="entry name" value="RsgI_M"/>
</dbReference>
<reference evidence="10" key="1">
    <citation type="journal article" date="2019" name="Int. J. Syst. Evol. Microbiol.">
        <title>The Global Catalogue of Microorganisms (GCM) 10K type strain sequencing project: providing services to taxonomists for standard genome sequencing and annotation.</title>
        <authorList>
            <consortium name="The Broad Institute Genomics Platform"/>
            <consortium name="The Broad Institute Genome Sequencing Center for Infectious Disease"/>
            <person name="Wu L."/>
            <person name="Ma J."/>
        </authorList>
    </citation>
    <scope>NUCLEOTIDE SEQUENCE [LARGE SCALE GENOMIC DNA]</scope>
    <source>
        <strain evidence="10">WYCCWR 12678</strain>
    </source>
</reference>
<evidence type="ECO:0000256" key="1">
    <source>
        <dbReference type="ARBA" id="ARBA00004162"/>
    </source>
</evidence>
<dbReference type="Pfam" id="PF12791">
    <property type="entry name" value="RsgI_N"/>
    <property type="match status" value="1"/>
</dbReference>
<evidence type="ECO:0000256" key="6">
    <source>
        <dbReference type="SAM" id="MobiDB-lite"/>
    </source>
</evidence>
<evidence type="ECO:0000256" key="2">
    <source>
        <dbReference type="ARBA" id="ARBA00022475"/>
    </source>
</evidence>
<evidence type="ECO:0000256" key="4">
    <source>
        <dbReference type="ARBA" id="ARBA00022989"/>
    </source>
</evidence>
<keyword evidence="10" id="KW-1185">Reference proteome</keyword>
<evidence type="ECO:0000256" key="3">
    <source>
        <dbReference type="ARBA" id="ARBA00022692"/>
    </source>
</evidence>
<dbReference type="EMBL" id="JBHSHC010000132">
    <property type="protein sequence ID" value="MFC4769456.1"/>
    <property type="molecule type" value="Genomic_DNA"/>
</dbReference>
<keyword evidence="4 7" id="KW-1133">Transmembrane helix</keyword>
<gene>
    <name evidence="9" type="ORF">ACFO8Q_19170</name>
</gene>
<keyword evidence="3 7" id="KW-0812">Transmembrane</keyword>
<evidence type="ECO:0000313" key="10">
    <source>
        <dbReference type="Proteomes" id="UP001596002"/>
    </source>
</evidence>
<dbReference type="Proteomes" id="UP001596002">
    <property type="component" value="Unassembled WGS sequence"/>
</dbReference>
<dbReference type="Pfam" id="PF23750">
    <property type="entry name" value="RsgI_M"/>
    <property type="match status" value="1"/>
</dbReference>
<dbReference type="InterPro" id="IPR024449">
    <property type="entry name" value="Anti-sigma_RsgI_N"/>
</dbReference>
<sequence length="417" mass="45900">MDQTKGLVMKITDRYMVVMCDDGIFRNLPLPEQIPSVGERIGVPLRKKKQISLSWLSAVAAIFLIFLGSIIWFQLQPKYSHVVAIDINPSLELYLNSEGRVMQARSLNQDAETLLKNLSVDSLILNDAIQLVLRKSVDLGYIKKEKENLIMVTVAKLKGKSEIIPKTIESLVTKTLQSENIDGFVRVEQADKSLYKESKQKGLSLNKLTLEKQAEQRGIPMDFEKAASDSIQQVLQKAGVSKEEFFVPISTNTKKDQKEKTGDQSSSQKNEREQQQKFSPMPPGDGISKTKKSPIQPNSTSDASKSDLDSSENYQSEGHDTEDSESDSTASKGSGAGTSPKNSTSTSTRPEPVSTENGTTESDVTNSNTKKNGSIGNNPTENDSTDNDSKDEVSTNSDSTDQDAMQSDLPQIQVPRQ</sequence>
<evidence type="ECO:0000256" key="7">
    <source>
        <dbReference type="SAM" id="Phobius"/>
    </source>
</evidence>
<feature type="compositionally biased region" description="Basic and acidic residues" evidence="6">
    <location>
        <begin position="253"/>
        <end position="262"/>
    </location>
</feature>
<evidence type="ECO:0000313" key="9">
    <source>
        <dbReference type="EMBL" id="MFC4769456.1"/>
    </source>
</evidence>